<dbReference type="RefSeq" id="WP_114687795.1">
    <property type="nucleotide sequence ID" value="NZ_QQNB01000002.1"/>
</dbReference>
<evidence type="ECO:0000313" key="1">
    <source>
        <dbReference type="EMBL" id="RDE05726.1"/>
    </source>
</evidence>
<dbReference type="AlphaFoldDB" id="A0A369VTI9"/>
<dbReference type="EMBL" id="QQNB01000002">
    <property type="protein sequence ID" value="RDE05726.1"/>
    <property type="molecule type" value="Genomic_DNA"/>
</dbReference>
<keyword evidence="2" id="KW-1185">Reference proteome</keyword>
<accession>A0A369VTI9</accession>
<comment type="caution">
    <text evidence="1">The sequence shown here is derived from an EMBL/GenBank/DDBJ whole genome shotgun (WGS) entry which is preliminary data.</text>
</comment>
<dbReference type="Proteomes" id="UP000253918">
    <property type="component" value="Unassembled WGS sequence"/>
</dbReference>
<organism evidence="1 2">
    <name type="scientific">Sphingomonas aracearum</name>
    <dbReference type="NCBI Taxonomy" id="2283317"/>
    <lineage>
        <taxon>Bacteria</taxon>
        <taxon>Pseudomonadati</taxon>
        <taxon>Pseudomonadota</taxon>
        <taxon>Alphaproteobacteria</taxon>
        <taxon>Sphingomonadales</taxon>
        <taxon>Sphingomonadaceae</taxon>
        <taxon>Sphingomonas</taxon>
    </lineage>
</organism>
<proteinExistence type="predicted"/>
<gene>
    <name evidence="1" type="ORF">DVW87_10990</name>
</gene>
<sequence length="155" mass="16645">MIVAALLLLLQSTIVYDDPGDAPRVPDEAGVIYADYLGCISDPLEPVMASGEPAGKAARLALVRKTLAGCAALRAQTAAGMEAKIAHEGDWKQPARRAALIEEILGKAEQRVSFSVIEPDAFRQMIESFRTCLDAGGDKERCATKQPQQEPHAQD</sequence>
<protein>
    <submittedName>
        <fullName evidence="1">Uncharacterized protein</fullName>
    </submittedName>
</protein>
<evidence type="ECO:0000313" key="2">
    <source>
        <dbReference type="Proteomes" id="UP000253918"/>
    </source>
</evidence>
<reference evidence="1 2" key="1">
    <citation type="submission" date="2018-07" db="EMBL/GenBank/DDBJ databases">
        <title>a novel species of Sphingomonas isolated from the rhizosphere soil of Araceae plant.</title>
        <authorList>
            <person name="Zhiyong W."/>
            <person name="Qinglan Z."/>
            <person name="Zhiwei F."/>
            <person name="Ding X."/>
            <person name="Gejiao W."/>
            <person name="Shixue Z."/>
        </authorList>
    </citation>
    <scope>NUCLEOTIDE SEQUENCE [LARGE SCALE GENOMIC DNA]</scope>
    <source>
        <strain evidence="1 2">WZY 27</strain>
    </source>
</reference>
<name>A0A369VTI9_9SPHN</name>